<evidence type="ECO:0000256" key="2">
    <source>
        <dbReference type="ARBA" id="ARBA00008520"/>
    </source>
</evidence>
<keyword evidence="9" id="KW-1185">Reference proteome</keyword>
<name>A0ABW7EIG5_9BURK</name>
<evidence type="ECO:0000313" key="8">
    <source>
        <dbReference type="EMBL" id="MFG6413164.1"/>
    </source>
</evidence>
<dbReference type="Gene3D" id="3.40.190.10">
    <property type="entry name" value="Periplasmic binding protein-like II"/>
    <property type="match status" value="2"/>
</dbReference>
<comment type="caution">
    <text evidence="8">The sequence shown here is derived from an EMBL/GenBank/DDBJ whole genome shotgun (WGS) entry which is preliminary data.</text>
</comment>
<keyword evidence="3" id="KW-0813">Transport</keyword>
<dbReference type="RefSeq" id="WP_394469242.1">
    <property type="nucleotide sequence ID" value="NZ_JBIGHY010000001.1"/>
</dbReference>
<comment type="subcellular location">
    <subcellularLocation>
        <location evidence="1">Periplasm</location>
    </subcellularLocation>
</comment>
<dbReference type="PANTHER" id="PTHR43649:SF28">
    <property type="entry name" value="BINDING PROTEIN COMPONENT OF ABC SUGAR TRANSPORTER-RELATED"/>
    <property type="match status" value="1"/>
</dbReference>
<feature type="signal peptide" evidence="7">
    <location>
        <begin position="1"/>
        <end position="19"/>
    </location>
</feature>
<evidence type="ECO:0000256" key="7">
    <source>
        <dbReference type="SAM" id="SignalP"/>
    </source>
</evidence>
<protein>
    <recommendedName>
        <fullName evidence="6">Probable sugar-binding periplasmic protein</fullName>
    </recommendedName>
</protein>
<evidence type="ECO:0000256" key="1">
    <source>
        <dbReference type="ARBA" id="ARBA00004418"/>
    </source>
</evidence>
<evidence type="ECO:0000256" key="4">
    <source>
        <dbReference type="ARBA" id="ARBA00022729"/>
    </source>
</evidence>
<evidence type="ECO:0000256" key="6">
    <source>
        <dbReference type="ARBA" id="ARBA00049753"/>
    </source>
</evidence>
<proteinExistence type="inferred from homology"/>
<dbReference type="InterPro" id="IPR050490">
    <property type="entry name" value="Bact_solute-bd_prot1"/>
</dbReference>
<evidence type="ECO:0000256" key="3">
    <source>
        <dbReference type="ARBA" id="ARBA00022448"/>
    </source>
</evidence>
<evidence type="ECO:0000256" key="5">
    <source>
        <dbReference type="ARBA" id="ARBA00049629"/>
    </source>
</evidence>
<dbReference type="Pfam" id="PF01547">
    <property type="entry name" value="SBP_bac_1"/>
    <property type="match status" value="1"/>
</dbReference>
<sequence>MLRARLLVPVLFAAATAQAGPPADVVHWWTSPGETAAMRALADAYRAAGGEWRDLAVTASEQARDAVQQRIAAGNPPMAAQFNPSRRLQQLARNGRLNALDEVARAGRWAQVLPAVLLDAVRVDGHIYGAPVSLHMSAWLWSSKAALARAGVKQEPRSMDELFAALEKLQAAGLIPLAHGGQPWQDLNLFTAILANHGGRELYLAVLRDRDAAALHGDALRQVLVDYKKLRRYVDAASPGRSWAASTALLTSGRAGLQFMGDWAKGEFLQAGQQPGRDFGCLPGLSPRSPYIVDGDVLVFPKSSADHDDSATPAQQLLARVATAPATQLAFSARKGSVPVRTDLDTRTLDACAQLGAAALRDAGRLVANTEMLLTPEQLTALERAVSDYWNRDIPAQTAQQSLAGILLDKQQRRLP</sequence>
<dbReference type="PANTHER" id="PTHR43649">
    <property type="entry name" value="ARABINOSE-BINDING PROTEIN-RELATED"/>
    <property type="match status" value="1"/>
</dbReference>
<feature type="chain" id="PRO_5047031486" description="Probable sugar-binding periplasmic protein" evidence="7">
    <location>
        <begin position="20"/>
        <end position="416"/>
    </location>
</feature>
<evidence type="ECO:0000313" key="9">
    <source>
        <dbReference type="Proteomes" id="UP001606300"/>
    </source>
</evidence>
<accession>A0ABW7EIG5</accession>
<gene>
    <name evidence="8" type="ORF">ACG02S_04555</name>
</gene>
<comment type="function">
    <text evidence="5">Part of a binding-protein-dependent transport system for a sugar.</text>
</comment>
<organism evidence="8 9">
    <name type="scientific">Pelomonas dachongensis</name>
    <dbReference type="NCBI Taxonomy" id="3299029"/>
    <lineage>
        <taxon>Bacteria</taxon>
        <taxon>Pseudomonadati</taxon>
        <taxon>Pseudomonadota</taxon>
        <taxon>Betaproteobacteria</taxon>
        <taxon>Burkholderiales</taxon>
        <taxon>Sphaerotilaceae</taxon>
        <taxon>Roseateles</taxon>
    </lineage>
</organism>
<reference evidence="8 9" key="1">
    <citation type="submission" date="2024-09" db="EMBL/GenBank/DDBJ databases">
        <title>Novel species of the genus Pelomonas and Roseateles isolated from streams.</title>
        <authorList>
            <person name="Lu H."/>
        </authorList>
    </citation>
    <scope>NUCLEOTIDE SEQUENCE [LARGE SCALE GENOMIC DNA]</scope>
    <source>
        <strain evidence="8 9">DC23W</strain>
    </source>
</reference>
<dbReference type="SUPFAM" id="SSF53850">
    <property type="entry name" value="Periplasmic binding protein-like II"/>
    <property type="match status" value="1"/>
</dbReference>
<dbReference type="EMBL" id="JBIGHY010000001">
    <property type="protein sequence ID" value="MFG6413164.1"/>
    <property type="molecule type" value="Genomic_DNA"/>
</dbReference>
<keyword evidence="4 7" id="KW-0732">Signal</keyword>
<dbReference type="InterPro" id="IPR006059">
    <property type="entry name" value="SBP"/>
</dbReference>
<comment type="similarity">
    <text evidence="2">Belongs to the bacterial solute-binding protein 1 family.</text>
</comment>
<dbReference type="Proteomes" id="UP001606300">
    <property type="component" value="Unassembled WGS sequence"/>
</dbReference>